<evidence type="ECO:0000256" key="1">
    <source>
        <dbReference type="SAM" id="Phobius"/>
    </source>
</evidence>
<comment type="caution">
    <text evidence="2">The sequence shown here is derived from an EMBL/GenBank/DDBJ whole genome shotgun (WGS) entry which is preliminary data.</text>
</comment>
<proteinExistence type="predicted"/>
<organism evidence="2">
    <name type="scientific">marine sediment metagenome</name>
    <dbReference type="NCBI Taxonomy" id="412755"/>
    <lineage>
        <taxon>unclassified sequences</taxon>
        <taxon>metagenomes</taxon>
        <taxon>ecological metagenomes</taxon>
    </lineage>
</organism>
<evidence type="ECO:0000313" key="2">
    <source>
        <dbReference type="EMBL" id="GAI75336.1"/>
    </source>
</evidence>
<keyword evidence="1" id="KW-1133">Transmembrane helix</keyword>
<protein>
    <submittedName>
        <fullName evidence="2">Uncharacterized protein</fullName>
    </submittedName>
</protein>
<gene>
    <name evidence="2" type="ORF">S12H4_20432</name>
</gene>
<keyword evidence="1" id="KW-0812">Transmembrane</keyword>
<reference evidence="2" key="1">
    <citation type="journal article" date="2014" name="Front. Microbiol.">
        <title>High frequency of phylogenetically diverse reductive dehalogenase-homologous genes in deep subseafloor sedimentary metagenomes.</title>
        <authorList>
            <person name="Kawai M."/>
            <person name="Futagami T."/>
            <person name="Toyoda A."/>
            <person name="Takaki Y."/>
            <person name="Nishi S."/>
            <person name="Hori S."/>
            <person name="Arai W."/>
            <person name="Tsubouchi T."/>
            <person name="Morono Y."/>
            <person name="Uchiyama I."/>
            <person name="Ito T."/>
            <person name="Fujiyama A."/>
            <person name="Inagaki F."/>
            <person name="Takami H."/>
        </authorList>
    </citation>
    <scope>NUCLEOTIDE SEQUENCE</scope>
    <source>
        <strain evidence="2">Expedition CK06-06</strain>
    </source>
</reference>
<sequence>MVKMARKRRIFGLTGKELGVALVSAVIAVLAVSAYDLIPEWSEPVSLLAGFVVIAILGYALLRHFTRKLLKILHLR</sequence>
<accession>X1S8A1</accession>
<feature type="transmembrane region" description="Helical" evidence="1">
    <location>
        <begin position="44"/>
        <end position="62"/>
    </location>
</feature>
<dbReference type="EMBL" id="BARW01010365">
    <property type="protein sequence ID" value="GAI75336.1"/>
    <property type="molecule type" value="Genomic_DNA"/>
</dbReference>
<dbReference type="AlphaFoldDB" id="X1S8A1"/>
<keyword evidence="1" id="KW-0472">Membrane</keyword>
<name>X1S8A1_9ZZZZ</name>